<organism evidence="2 3">
    <name type="scientific">Sphingobacterium gobiense</name>
    <dbReference type="NCBI Taxonomy" id="1382456"/>
    <lineage>
        <taxon>Bacteria</taxon>
        <taxon>Pseudomonadati</taxon>
        <taxon>Bacteroidota</taxon>
        <taxon>Sphingobacteriia</taxon>
        <taxon>Sphingobacteriales</taxon>
        <taxon>Sphingobacteriaceae</taxon>
        <taxon>Sphingobacterium</taxon>
    </lineage>
</organism>
<keyword evidence="1" id="KW-1133">Transmembrane helix</keyword>
<reference evidence="2 3" key="1">
    <citation type="submission" date="2018-02" db="EMBL/GenBank/DDBJ databases">
        <title>The draft genome of Sphingobacterium gobiense H7.</title>
        <authorList>
            <person name="Li L."/>
            <person name="Liu L."/>
            <person name="Zhang X."/>
            <person name="Wang T."/>
            <person name="Liang L."/>
        </authorList>
    </citation>
    <scope>NUCLEOTIDE SEQUENCE [LARGE SCALE GENOMIC DNA]</scope>
    <source>
        <strain evidence="2 3">ACCC 05757</strain>
    </source>
</reference>
<feature type="transmembrane region" description="Helical" evidence="1">
    <location>
        <begin position="70"/>
        <end position="92"/>
    </location>
</feature>
<accession>A0A2S9JLE3</accession>
<name>A0A2S9JLE3_9SPHI</name>
<evidence type="ECO:0000313" key="2">
    <source>
        <dbReference type="EMBL" id="PRD53962.1"/>
    </source>
</evidence>
<keyword evidence="1" id="KW-0812">Transmembrane</keyword>
<dbReference type="EMBL" id="PVBS01000002">
    <property type="protein sequence ID" value="PRD53962.1"/>
    <property type="molecule type" value="Genomic_DNA"/>
</dbReference>
<proteinExistence type="predicted"/>
<evidence type="ECO:0000313" key="3">
    <source>
        <dbReference type="Proteomes" id="UP000238642"/>
    </source>
</evidence>
<sequence length="208" mass="24736">MHGLDLLKQHWNNDGNFLKINKDEIKHMLYRRSSTIIKWIFIISVIELSVGVLLGFFLPIDQEPTSSLESLLELIFGIAFKAIILFFIYNFFRNYRKITNTADTKTLLKTILKARRYVDYYIKFHIYTFVIYMTLRGLKHIITVFVDKSIGEGILVTFIVVIVTTPIIFIVLYLMKLYYQILYRRLINKLDKNYEELIRVEKKTAEVF</sequence>
<dbReference type="AlphaFoldDB" id="A0A2S9JLE3"/>
<feature type="transmembrane region" description="Helical" evidence="1">
    <location>
        <begin position="155"/>
        <end position="175"/>
    </location>
</feature>
<dbReference type="OrthoDB" id="709028at2"/>
<dbReference type="Proteomes" id="UP000238642">
    <property type="component" value="Unassembled WGS sequence"/>
</dbReference>
<keyword evidence="1" id="KW-0472">Membrane</keyword>
<dbReference type="RefSeq" id="WP_105725872.1">
    <property type="nucleotide sequence ID" value="NZ_PVBS01000002.1"/>
</dbReference>
<comment type="caution">
    <text evidence="2">The sequence shown here is derived from an EMBL/GenBank/DDBJ whole genome shotgun (WGS) entry which is preliminary data.</text>
</comment>
<feature type="transmembrane region" description="Helical" evidence="1">
    <location>
        <begin position="117"/>
        <end position="135"/>
    </location>
</feature>
<protein>
    <submittedName>
        <fullName evidence="2">Uncharacterized protein</fullName>
    </submittedName>
</protein>
<feature type="transmembrane region" description="Helical" evidence="1">
    <location>
        <begin position="36"/>
        <end position="58"/>
    </location>
</feature>
<gene>
    <name evidence="2" type="ORF">C5749_10655</name>
</gene>
<keyword evidence="3" id="KW-1185">Reference proteome</keyword>
<evidence type="ECO:0000256" key="1">
    <source>
        <dbReference type="SAM" id="Phobius"/>
    </source>
</evidence>